<evidence type="ECO:0000256" key="1">
    <source>
        <dbReference type="SAM" id="Phobius"/>
    </source>
</evidence>
<keyword evidence="3" id="KW-1185">Reference proteome</keyword>
<dbReference type="Proteomes" id="UP000324143">
    <property type="component" value="Unassembled WGS sequence"/>
</dbReference>
<dbReference type="Pfam" id="PF20181">
    <property type="entry name" value="DUF6544"/>
    <property type="match status" value="1"/>
</dbReference>
<sequence>MIKNILLILFIILFLFMIIRFFFKYKFNKYFYTKVEKLFELSEDISNQKVNFENLKSLPGPVRKYFRYSLTDGIHYISSVRMKHEGEFKMGKDKGWVPIKGRQYYTSEPPGFVWKGDIRFASAIDSYIDGEGRLMAKAFSIFKVIDLKSDKMNEAEFMRWLTEAVLFPTALLPSRNIKWEYIDQSSAKLIYKNNGNAPECKVFFNDKNQITEFKSKRYDGEKIKTWGGIVSNYKRINNMMIPTQIEAYWEKNDKKSRYAKFSITEIDYNTTKLF</sequence>
<keyword evidence="1" id="KW-1133">Transmembrane helix</keyword>
<comment type="caution">
    <text evidence="2">The sequence shown here is derived from an EMBL/GenBank/DDBJ whole genome shotgun (WGS) entry which is preliminary data.</text>
</comment>
<gene>
    <name evidence="2" type="ORF">FXF47_03020</name>
</gene>
<evidence type="ECO:0000313" key="3">
    <source>
        <dbReference type="Proteomes" id="UP000324143"/>
    </source>
</evidence>
<keyword evidence="1" id="KW-0472">Membrane</keyword>
<proteinExistence type="predicted"/>
<name>A0A5D0MGP4_9BACT</name>
<keyword evidence="1" id="KW-0812">Transmembrane</keyword>
<accession>A0A5D0MGP4</accession>
<feature type="transmembrane region" description="Helical" evidence="1">
    <location>
        <begin position="6"/>
        <end position="23"/>
    </location>
</feature>
<dbReference type="InterPro" id="IPR046674">
    <property type="entry name" value="DUF6544"/>
</dbReference>
<organism evidence="2 3">
    <name type="scientific">Candidatus Mcinerneyibacterium aminivorans</name>
    <dbReference type="NCBI Taxonomy" id="2703815"/>
    <lineage>
        <taxon>Bacteria</taxon>
        <taxon>Candidatus Macinerneyibacteriota</taxon>
        <taxon>Candidatus Mcinerneyibacteria</taxon>
        <taxon>Candidatus Mcinerneyibacteriales</taxon>
        <taxon>Candidatus Mcinerneyibacteriaceae</taxon>
        <taxon>Candidatus Mcinerneyibacterium</taxon>
    </lineage>
</organism>
<evidence type="ECO:0000313" key="2">
    <source>
        <dbReference type="EMBL" id="TYB31582.1"/>
    </source>
</evidence>
<dbReference type="EMBL" id="VSIX01000032">
    <property type="protein sequence ID" value="TYB31582.1"/>
    <property type="molecule type" value="Genomic_DNA"/>
</dbReference>
<reference evidence="2" key="1">
    <citation type="submission" date="2019-08" db="EMBL/GenBank/DDBJ databases">
        <title>Genomic characterization of a novel candidate phylum (ARYD3) from a high temperature, high salinity tertiary oil reservoir in north central Oklahoma, USA.</title>
        <authorList>
            <person name="Youssef N.H."/>
            <person name="Yadav A."/>
            <person name="Elshahed M.S."/>
        </authorList>
    </citation>
    <scope>NUCLEOTIDE SEQUENCE [LARGE SCALE GENOMIC DNA]</scope>
    <source>
        <strain evidence="2">ARYD3</strain>
    </source>
</reference>
<dbReference type="AlphaFoldDB" id="A0A5D0MGP4"/>
<protein>
    <submittedName>
        <fullName evidence="2">Uncharacterized protein</fullName>
    </submittedName>
</protein>